<keyword evidence="5" id="KW-1185">Reference proteome</keyword>
<dbReference type="GO" id="GO:0000287">
    <property type="term" value="F:magnesium ion binding"/>
    <property type="evidence" value="ECO:0007669"/>
    <property type="project" value="InterPro"/>
</dbReference>
<dbReference type="AlphaFoldDB" id="A0A8J6HYK7"/>
<sequence length="320" mass="34686">MIDAVLPLLNQAERPAILAGRGCCGLGPLLLDFAAHWESGITLTMPAKGIVPDAHPLVLGGLGPGGSEASSRMLAEADLLLIAGATWWPELYLPDQLAIVQIDTVPANIGGRIPVAYGLVGDLVHLLPRLQAGLQKREKPCWQRRLQELKADWQATIAPEYEAEGAPVPPGRAIKAIEAAVDADAVICLDVGDHTVWFNRLFNGTRQKILVSGGWRSMGKVIVFKNDWLAMERDRMELMALDYGVTRLHTPDFAAFARACGGKGYTVHDSAELDTVLPSALHSPEPAIVQIHTAAPIFPGLVSQLTRENQQQERSELVWV</sequence>
<dbReference type="EMBL" id="JAAKDE010000003">
    <property type="protein sequence ID" value="MBA2132255.1"/>
    <property type="molecule type" value="Genomic_DNA"/>
</dbReference>
<accession>A0A8J6HYK7</accession>
<reference evidence="4" key="1">
    <citation type="submission" date="2020-06" db="EMBL/GenBank/DDBJ databases">
        <title>Novel chitinolytic bacterium.</title>
        <authorList>
            <person name="Ungkulpasvich U."/>
            <person name="Kosugi A."/>
            <person name="Uke A."/>
        </authorList>
    </citation>
    <scope>NUCLEOTIDE SEQUENCE</scope>
    <source>
        <strain evidence="4">UUS1-1</strain>
    </source>
</reference>
<evidence type="ECO:0000313" key="5">
    <source>
        <dbReference type="Proteomes" id="UP000657177"/>
    </source>
</evidence>
<dbReference type="GO" id="GO:0030976">
    <property type="term" value="F:thiamine pyrophosphate binding"/>
    <property type="evidence" value="ECO:0007669"/>
    <property type="project" value="InterPro"/>
</dbReference>
<feature type="domain" description="Thiamine pyrophosphate enzyme central" evidence="2">
    <location>
        <begin position="2"/>
        <end position="129"/>
    </location>
</feature>
<dbReference type="Gene3D" id="3.40.50.970">
    <property type="match status" value="2"/>
</dbReference>
<comment type="similarity">
    <text evidence="1">Belongs to the TPP enzyme family.</text>
</comment>
<dbReference type="Gene3D" id="3.40.50.1220">
    <property type="entry name" value="TPP-binding domain"/>
    <property type="match status" value="1"/>
</dbReference>
<evidence type="ECO:0000259" key="3">
    <source>
        <dbReference type="Pfam" id="PF02775"/>
    </source>
</evidence>
<dbReference type="GO" id="GO:0003824">
    <property type="term" value="F:catalytic activity"/>
    <property type="evidence" value="ECO:0007669"/>
    <property type="project" value="InterPro"/>
</dbReference>
<dbReference type="SUPFAM" id="SSF52467">
    <property type="entry name" value="DHS-like NAD/FAD-binding domain"/>
    <property type="match status" value="1"/>
</dbReference>
<comment type="caution">
    <text evidence="4">The sequence shown here is derived from an EMBL/GenBank/DDBJ whole genome shotgun (WGS) entry which is preliminary data.</text>
</comment>
<dbReference type="InterPro" id="IPR029061">
    <property type="entry name" value="THDP-binding"/>
</dbReference>
<dbReference type="Pfam" id="PF00205">
    <property type="entry name" value="TPP_enzyme_M"/>
    <property type="match status" value="1"/>
</dbReference>
<feature type="domain" description="Thiamine pyrophosphate enzyme TPP-binding" evidence="3">
    <location>
        <begin position="220"/>
        <end position="291"/>
    </location>
</feature>
<dbReference type="InterPro" id="IPR012000">
    <property type="entry name" value="Thiamin_PyroP_enz_cen_dom"/>
</dbReference>
<evidence type="ECO:0000256" key="1">
    <source>
        <dbReference type="ARBA" id="ARBA00007812"/>
    </source>
</evidence>
<dbReference type="PANTHER" id="PTHR42981:SF2">
    <property type="entry name" value="PYRUVATE DEHYDROGENASE [UBIQUINONE]"/>
    <property type="match status" value="1"/>
</dbReference>
<dbReference type="InterPro" id="IPR011766">
    <property type="entry name" value="TPP_enzyme_TPP-bd"/>
</dbReference>
<dbReference type="RefSeq" id="WP_181338710.1">
    <property type="nucleotide sequence ID" value="NZ_JAAKDE010000003.1"/>
</dbReference>
<dbReference type="InterPro" id="IPR029035">
    <property type="entry name" value="DHS-like_NAD/FAD-binding_dom"/>
</dbReference>
<dbReference type="Pfam" id="PF02775">
    <property type="entry name" value="TPP_enzyme_C"/>
    <property type="match status" value="1"/>
</dbReference>
<protein>
    <recommendedName>
        <fullName evidence="6">Thiamine pyrophosphate enzyme central domain-containing protein</fullName>
    </recommendedName>
</protein>
<evidence type="ECO:0008006" key="6">
    <source>
        <dbReference type="Google" id="ProtNLM"/>
    </source>
</evidence>
<organism evidence="4 5">
    <name type="scientific">Capillibacterium thermochitinicola</name>
    <dbReference type="NCBI Taxonomy" id="2699427"/>
    <lineage>
        <taxon>Bacteria</taxon>
        <taxon>Bacillati</taxon>
        <taxon>Bacillota</taxon>
        <taxon>Capillibacterium</taxon>
    </lineage>
</organism>
<evidence type="ECO:0000259" key="2">
    <source>
        <dbReference type="Pfam" id="PF00205"/>
    </source>
</evidence>
<dbReference type="Proteomes" id="UP000657177">
    <property type="component" value="Unassembled WGS sequence"/>
</dbReference>
<gene>
    <name evidence="4" type="ORF">G5B42_01645</name>
</gene>
<evidence type="ECO:0000313" key="4">
    <source>
        <dbReference type="EMBL" id="MBA2132255.1"/>
    </source>
</evidence>
<proteinExistence type="inferred from homology"/>
<dbReference type="InterPro" id="IPR047211">
    <property type="entry name" value="POXB-like"/>
</dbReference>
<dbReference type="SUPFAM" id="SSF52518">
    <property type="entry name" value="Thiamin diphosphate-binding fold (THDP-binding)"/>
    <property type="match status" value="1"/>
</dbReference>
<dbReference type="PANTHER" id="PTHR42981">
    <property type="entry name" value="PYRUVATE DEHYDROGENASE [UBIQUINONE]"/>
    <property type="match status" value="1"/>
</dbReference>
<name>A0A8J6HYK7_9FIRM</name>